<comment type="caution">
    <text evidence="1">The sequence shown here is derived from an EMBL/GenBank/DDBJ whole genome shotgun (WGS) entry which is preliminary data.</text>
</comment>
<dbReference type="EMBL" id="MU967757">
    <property type="protein sequence ID" value="KAK6646028.1"/>
    <property type="molecule type" value="Genomic_DNA"/>
</dbReference>
<protein>
    <submittedName>
        <fullName evidence="1">Uncharacterized protein</fullName>
    </submittedName>
</protein>
<proteinExistence type="predicted"/>
<organism evidence="1 2">
    <name type="scientific">Phaseolus vulgaris</name>
    <name type="common">Kidney bean</name>
    <name type="synonym">French bean</name>
    <dbReference type="NCBI Taxonomy" id="3885"/>
    <lineage>
        <taxon>Eukaryota</taxon>
        <taxon>Viridiplantae</taxon>
        <taxon>Streptophyta</taxon>
        <taxon>Embryophyta</taxon>
        <taxon>Tracheophyta</taxon>
        <taxon>Spermatophyta</taxon>
        <taxon>Magnoliopsida</taxon>
        <taxon>eudicotyledons</taxon>
        <taxon>Gunneridae</taxon>
        <taxon>Pentapetalae</taxon>
        <taxon>rosids</taxon>
        <taxon>fabids</taxon>
        <taxon>Fabales</taxon>
        <taxon>Fabaceae</taxon>
        <taxon>Papilionoideae</taxon>
        <taxon>50 kb inversion clade</taxon>
        <taxon>NPAAA clade</taxon>
        <taxon>indigoferoid/millettioid clade</taxon>
        <taxon>Phaseoleae</taxon>
        <taxon>Phaseolus</taxon>
    </lineage>
</organism>
<accession>A0ACC3P262</accession>
<keyword evidence="2" id="KW-1185">Reference proteome</keyword>
<name>A0ACC3P262_PHAVU</name>
<evidence type="ECO:0000313" key="2">
    <source>
        <dbReference type="Proteomes" id="UP000000226"/>
    </source>
</evidence>
<evidence type="ECO:0000313" key="1">
    <source>
        <dbReference type="EMBL" id="KAK6646028.1"/>
    </source>
</evidence>
<sequence>MPSRSNVKTPKMDGNNSSSSFASLENNCYEGERLTNMLQSIRREIQSAKVSDGNSLPEKIWLKQQFSIGVNDVTRVLERMKPYTELERSDQIFPLRSNNNKGSSVKLQAVLVASDCNPRWLTKHLLSLASTRNVPLIFVRDNKHGSLRLGELVQLKTAIAIGIKIKESSINKIIEEVIQDDRFELPPNGQTSAKMF</sequence>
<reference evidence="1" key="1">
    <citation type="submission" date="2023-07" db="EMBL/GenBank/DDBJ databases">
        <title>WGS assembly of Phaseolus vulgaris.</title>
        <authorList>
            <person name="Schmutz J."/>
            <person name="Mcclean P."/>
            <person name="Shu S."/>
            <person name="Cregan P."/>
            <person name="Rokhsar D."/>
            <person name="Jackson S."/>
        </authorList>
    </citation>
    <scope>NUCLEOTIDE SEQUENCE</scope>
</reference>
<dbReference type="Proteomes" id="UP000000226">
    <property type="component" value="Unassembled WGS sequence"/>
</dbReference>
<gene>
    <name evidence="1" type="ORF">PHAVU_L002843</name>
</gene>